<proteinExistence type="predicted"/>
<reference evidence="3 4" key="1">
    <citation type="submission" date="2018-05" db="EMBL/GenBank/DDBJ databases">
        <title>Complete Genome Sequence of Deinococcus sp. strain 17bor-2.</title>
        <authorList>
            <person name="Srinivasan S."/>
        </authorList>
    </citation>
    <scope>NUCLEOTIDE SEQUENCE [LARGE SCALE GENOMIC DNA]</scope>
    <source>
        <strain evidence="3 4">17bor-2</strain>
    </source>
</reference>
<protein>
    <recommendedName>
        <fullName evidence="2">Roadblock/LAMTOR2 domain-containing protein</fullName>
    </recommendedName>
</protein>
<evidence type="ECO:0000313" key="3">
    <source>
        <dbReference type="EMBL" id="AWN22125.1"/>
    </source>
</evidence>
<dbReference type="EMBL" id="CP029494">
    <property type="protein sequence ID" value="AWN22125.1"/>
    <property type="molecule type" value="Genomic_DNA"/>
</dbReference>
<name>A0A2Z3JAU3_9DEIO</name>
<feature type="domain" description="Roadblock/LAMTOR2" evidence="2">
    <location>
        <begin position="222"/>
        <end position="301"/>
    </location>
</feature>
<gene>
    <name evidence="3" type="ORF">DKM44_01775</name>
</gene>
<feature type="compositionally biased region" description="Polar residues" evidence="1">
    <location>
        <begin position="166"/>
        <end position="181"/>
    </location>
</feature>
<evidence type="ECO:0000313" key="4">
    <source>
        <dbReference type="Proteomes" id="UP000245368"/>
    </source>
</evidence>
<keyword evidence="4" id="KW-1185">Reference proteome</keyword>
<dbReference type="OrthoDB" id="74211at2"/>
<evidence type="ECO:0000259" key="2">
    <source>
        <dbReference type="SMART" id="SM00960"/>
    </source>
</evidence>
<dbReference type="KEGG" id="dez:DKM44_01775"/>
<feature type="compositionally biased region" description="Basic and acidic residues" evidence="1">
    <location>
        <begin position="139"/>
        <end position="163"/>
    </location>
</feature>
<dbReference type="InterPro" id="IPR004942">
    <property type="entry name" value="Roadblock/LAMTOR2_dom"/>
</dbReference>
<evidence type="ECO:0000256" key="1">
    <source>
        <dbReference type="SAM" id="MobiDB-lite"/>
    </source>
</evidence>
<dbReference type="SUPFAM" id="SSF103196">
    <property type="entry name" value="Roadblock/LC7 domain"/>
    <property type="match status" value="1"/>
</dbReference>
<organism evidence="3 4">
    <name type="scientific">Deinococcus irradiatisoli</name>
    <dbReference type="NCBI Taxonomy" id="2202254"/>
    <lineage>
        <taxon>Bacteria</taxon>
        <taxon>Thermotogati</taxon>
        <taxon>Deinococcota</taxon>
        <taxon>Deinococci</taxon>
        <taxon>Deinococcales</taxon>
        <taxon>Deinococcaceae</taxon>
        <taxon>Deinococcus</taxon>
    </lineage>
</organism>
<feature type="region of interest" description="Disordered" evidence="1">
    <location>
        <begin position="99"/>
        <end position="184"/>
    </location>
</feature>
<dbReference type="AlphaFoldDB" id="A0A2Z3JAU3"/>
<dbReference type="Proteomes" id="UP000245368">
    <property type="component" value="Chromosome"/>
</dbReference>
<dbReference type="RefSeq" id="WP_109824910.1">
    <property type="nucleotide sequence ID" value="NZ_CP029494.1"/>
</dbReference>
<dbReference type="SMART" id="SM00960">
    <property type="entry name" value="Robl_LC7"/>
    <property type="match status" value="1"/>
</dbReference>
<accession>A0A2Z3JAU3</accession>
<sequence length="321" mass="34963">MPNPVFQLAVRSLSKVVSGRAAETMLNASLRDLKLLPETVTPRDMQRVLAGPLERRLSQIMPGTAAFDHLRSLSRRIERMDMKDSTLFDQSARTVIWDQEEEDDETDLPAPPPRRAAPGSSEQTQDLYAPGAGAPGSRFDQDEPRAQPLGRREESVSNRRADVPDPQQSRMDPDGSPQSPELSAEEFGADDFSAEDFEFSDPEYGHLQAASKAYALSTPQGQDALLYELARHAGVQTVVLCNTAGQVLSVRAPQGAPQLGSVVAATALLFRQRELKLLSVDLGNATVCMRVVGEYCVALLARGNVNVGRLLTELQQIEVAA</sequence>